<reference evidence="2 4" key="1">
    <citation type="journal article" date="2016" name="Plant Dis.">
        <title>Improved production of propionic acid using genome shuffling.</title>
        <authorList>
            <person name="Luna-Flores C.H."/>
            <person name="Palfreyman R.W."/>
            <person name="Kromer J.O."/>
            <person name="Nielsen L.K."/>
            <person name="Marcellin E."/>
        </authorList>
    </citation>
    <scope>NUCLEOTIDE SEQUENCE [LARGE SCALE GENOMIC DNA]</scope>
    <source>
        <strain evidence="2 4">F3E8</strain>
    </source>
</reference>
<dbReference type="RefSeq" id="WP_062819817.1">
    <property type="nucleotide sequence ID" value="NZ_CP014352.1"/>
</dbReference>
<evidence type="ECO:0000313" key="3">
    <source>
        <dbReference type="Proteomes" id="UP000075221"/>
    </source>
</evidence>
<sequence>MNAGVALLPLDERPVNTTLPRDVAALAGVDLALPPAGLLPRGRRAGDVEGLGRWLRSQADRGAGSIGVCLDTLVHGGLIAARISEDAVEACLGRLSVLAEVVASHPATTLEAVSLVTRASNSDDAGEEPEYWSRHGRRLHRLGALLHRRFEDALDREGSGELEALEEAVPAEIRLDFEHRRLRNHIINLRALDLASQGVLSTLLITADDTARYSAGSLEQRWLGHWAGALLTSGTVMMYPGADEVGCTLVARALNRMASAPVAGSEEAATGRAGRVTAGPVRIAVACALPDDMERVPPFENSPLTESVLRQVEAAGAVPVVGQRWGLPADPFDVLMVVHPAGIDGLDLVVDAPPEAPGPATATADLVARAMAFGKPVVVADVRYANGSDPVLVAALRRRGLLDRLAGYAGWNTAGNTLGTAVGVGVAVAVGERLGSGSPHQLEKLLVHRLLEDDVYQARGRRVLREELGLASTGTLFGPGQEARAVAMASRMLEEGLRDLGFTGWRVENVGFPWHRTFEIDFELVTR</sequence>
<dbReference type="AlphaFoldDB" id="A0AAC8YFL5"/>
<protein>
    <recommendedName>
        <fullName evidence="5">DUF4127 family protein</fullName>
    </recommendedName>
</protein>
<dbReference type="EMBL" id="CP015970">
    <property type="protein sequence ID" value="AOZ47280.1"/>
    <property type="molecule type" value="Genomic_DNA"/>
</dbReference>
<proteinExistence type="predicted"/>
<reference evidence="1 3" key="2">
    <citation type="submission" date="2016-02" db="EMBL/GenBank/DDBJ databases">
        <title>Complete Genome Sequence of Propionibacterium acidipropionici ATCC 55737.</title>
        <authorList>
            <person name="Luna Flores C.H."/>
            <person name="Nielsen L.K."/>
            <person name="Marcellin E."/>
        </authorList>
    </citation>
    <scope>NUCLEOTIDE SEQUENCE [LARGE SCALE GENOMIC DNA]</scope>
    <source>
        <strain evidence="1 3">ATCC 55737</strain>
    </source>
</reference>
<organism evidence="1 3">
    <name type="scientific">Acidipropionibacterium acidipropionici</name>
    <dbReference type="NCBI Taxonomy" id="1748"/>
    <lineage>
        <taxon>Bacteria</taxon>
        <taxon>Bacillati</taxon>
        <taxon>Actinomycetota</taxon>
        <taxon>Actinomycetes</taxon>
        <taxon>Propionibacteriales</taxon>
        <taxon>Propionibacteriaceae</taxon>
        <taxon>Acidipropionibacterium</taxon>
    </lineage>
</organism>
<dbReference type="Proteomes" id="UP000178666">
    <property type="component" value="Chromosome"/>
</dbReference>
<evidence type="ECO:0008006" key="5">
    <source>
        <dbReference type="Google" id="ProtNLM"/>
    </source>
</evidence>
<accession>A0AAC8YFL5</accession>
<dbReference type="InterPro" id="IPR025394">
    <property type="entry name" value="DUF4127"/>
</dbReference>
<gene>
    <name evidence="2" type="ORF">A8L58_11975</name>
    <name evidence="1" type="ORF">AXH35_10535</name>
</gene>
<keyword evidence="4" id="KW-1185">Reference proteome</keyword>
<evidence type="ECO:0000313" key="1">
    <source>
        <dbReference type="EMBL" id="AMS05813.1"/>
    </source>
</evidence>
<evidence type="ECO:0000313" key="2">
    <source>
        <dbReference type="EMBL" id="AOZ47280.1"/>
    </source>
</evidence>
<dbReference type="Pfam" id="PF13552">
    <property type="entry name" value="DUF4127"/>
    <property type="match status" value="1"/>
</dbReference>
<evidence type="ECO:0000313" key="4">
    <source>
        <dbReference type="Proteomes" id="UP000178666"/>
    </source>
</evidence>
<dbReference type="EMBL" id="CP014352">
    <property type="protein sequence ID" value="AMS05813.1"/>
    <property type="molecule type" value="Genomic_DNA"/>
</dbReference>
<name>A0AAC8YFL5_9ACTN</name>
<dbReference type="Proteomes" id="UP000075221">
    <property type="component" value="Chromosome"/>
</dbReference>